<evidence type="ECO:0000313" key="1">
    <source>
        <dbReference type="EMBL" id="KLN52043.1"/>
    </source>
</evidence>
<keyword evidence="2" id="KW-1185">Reference proteome</keyword>
<protein>
    <submittedName>
        <fullName evidence="1">Uncharacterized protein</fullName>
    </submittedName>
</protein>
<dbReference type="EMBL" id="JZWI01000094">
    <property type="protein sequence ID" value="KLN52043.1"/>
    <property type="molecule type" value="Genomic_DNA"/>
</dbReference>
<organism evidence="1 2">
    <name type="scientific">Variovorax paradoxus</name>
    <dbReference type="NCBI Taxonomy" id="34073"/>
    <lineage>
        <taxon>Bacteria</taxon>
        <taxon>Pseudomonadati</taxon>
        <taxon>Pseudomonadota</taxon>
        <taxon>Betaproteobacteria</taxon>
        <taxon>Burkholderiales</taxon>
        <taxon>Comamonadaceae</taxon>
        <taxon>Variovorax</taxon>
    </lineage>
</organism>
<evidence type="ECO:0000313" key="2">
    <source>
        <dbReference type="Proteomes" id="UP000035170"/>
    </source>
</evidence>
<accession>A0A0H2LNZ2</accession>
<comment type="caution">
    <text evidence="1">The sequence shown here is derived from an EMBL/GenBank/DDBJ whole genome shotgun (WGS) entry which is preliminary data.</text>
</comment>
<reference evidence="1 2" key="1">
    <citation type="submission" date="2015-03" db="EMBL/GenBank/DDBJ databases">
        <title>Genome sequence of Variovorax paradoxus TBEA6.</title>
        <authorList>
            <person name="Poehlein A."/>
            <person name="Schuldes J."/>
            <person name="Wuebbeler J.H."/>
            <person name="Hiessl S."/>
            <person name="Steinbuechel A."/>
            <person name="Daniel R."/>
        </authorList>
    </citation>
    <scope>NUCLEOTIDE SEQUENCE [LARGE SCALE GENOMIC DNA]</scope>
    <source>
        <strain evidence="1 2">TBEA6</strain>
    </source>
</reference>
<proteinExistence type="predicted"/>
<sequence>MARGTQAVHVAQQCALLVKRMAARGFALPGRKAVCELAAVVGQHGPDGHRRSALEAAQKVAAAELALVAIDAHVDPARGAVDGDKQIAPAPFIGHLRQVLDVNVNKTRLVVLEGFRRLLGLIVLLLQQRFEAAHPMAAQAAVKPRAGHRRVNELSRHHQQVIQRQQEQAPELDHDSLLGGRQHGAQLVRAVRAVFHAVPQVPFARCCHGDVVKLGQHLYWLCGRIDLSACSGRGAGLRMDAAHVVCSRWMDSITPCRTSLARKRGQLRVGI</sequence>
<gene>
    <name evidence="1" type="ORF">VPARA_68440</name>
</gene>
<dbReference type="Proteomes" id="UP000035170">
    <property type="component" value="Unassembled WGS sequence"/>
</dbReference>
<name>A0A0H2LNZ2_VARPD</name>
<dbReference type="AlphaFoldDB" id="A0A0H2LNZ2"/>